<proteinExistence type="predicted"/>
<sequence>MHPLHTISSTPHVCVLVRISSTPHRSVSYFFFVISSALSAASYAPRTPPPVATTLFAFSTVFGAPVSPSSLVGSVQLYSTVSRHESTKQLPVCVLGLSLPLHSPLLLCCHCDGTYNAPPHNHLPSSAFTAYRRRFQPSSVCTWPVSTFALSITAVLSL</sequence>
<evidence type="ECO:0000313" key="1">
    <source>
        <dbReference type="EMBL" id="JAQ00901.1"/>
    </source>
</evidence>
<dbReference type="EMBL" id="GDHC01002796">
    <property type="protein sequence ID" value="JAQ15833.1"/>
    <property type="molecule type" value="Transcribed_RNA"/>
</dbReference>
<dbReference type="EMBL" id="GDHC01017728">
    <property type="protein sequence ID" value="JAQ00901.1"/>
    <property type="molecule type" value="Transcribed_RNA"/>
</dbReference>
<accession>A0A146M7V5</accession>
<dbReference type="AlphaFoldDB" id="A0A146M7V5"/>
<organism evidence="2">
    <name type="scientific">Lygus hesperus</name>
    <name type="common">Western plant bug</name>
    <dbReference type="NCBI Taxonomy" id="30085"/>
    <lineage>
        <taxon>Eukaryota</taxon>
        <taxon>Metazoa</taxon>
        <taxon>Ecdysozoa</taxon>
        <taxon>Arthropoda</taxon>
        <taxon>Hexapoda</taxon>
        <taxon>Insecta</taxon>
        <taxon>Pterygota</taxon>
        <taxon>Neoptera</taxon>
        <taxon>Paraneoptera</taxon>
        <taxon>Hemiptera</taxon>
        <taxon>Heteroptera</taxon>
        <taxon>Panheteroptera</taxon>
        <taxon>Cimicomorpha</taxon>
        <taxon>Miridae</taxon>
        <taxon>Mirini</taxon>
        <taxon>Lygus</taxon>
    </lineage>
</organism>
<evidence type="ECO:0000313" key="2">
    <source>
        <dbReference type="EMBL" id="JAQ15833.1"/>
    </source>
</evidence>
<gene>
    <name evidence="2" type="ORF">g.1666</name>
    <name evidence="1" type="ORF">g.1669</name>
</gene>
<name>A0A146M7V5_LYGHE</name>
<reference evidence="2" key="1">
    <citation type="journal article" date="2016" name="Gigascience">
        <title>De novo construction of an expanded transcriptome assembly for the western tarnished plant bug, Lygus hesperus.</title>
        <authorList>
            <person name="Tassone E.E."/>
            <person name="Geib S.M."/>
            <person name="Hall B."/>
            <person name="Fabrick J.A."/>
            <person name="Brent C.S."/>
            <person name="Hull J.J."/>
        </authorList>
    </citation>
    <scope>NUCLEOTIDE SEQUENCE</scope>
</reference>
<protein>
    <submittedName>
        <fullName evidence="2">Uncharacterized protein</fullName>
    </submittedName>
</protein>